<keyword evidence="3" id="KW-0808">Transferase</keyword>
<keyword evidence="2 12" id="KW-0723">Serine/threonine-protein kinase</keyword>
<keyword evidence="4 11" id="KW-0547">Nucleotide-binding</keyword>
<reference evidence="14 15" key="1">
    <citation type="submission" date="2015-12" db="EMBL/GenBank/DDBJ databases">
        <title>The genome of Folsomia candida.</title>
        <authorList>
            <person name="Faddeeva A."/>
            <person name="Derks M.F."/>
            <person name="Anvar Y."/>
            <person name="Smit S."/>
            <person name="Van Straalen N."/>
            <person name="Roelofs D."/>
        </authorList>
    </citation>
    <scope>NUCLEOTIDE SEQUENCE [LARGE SCALE GENOMIC DNA]</scope>
    <source>
        <strain evidence="14 15">VU population</strain>
        <tissue evidence="14">Whole body</tissue>
    </source>
</reference>
<dbReference type="GO" id="GO:0005634">
    <property type="term" value="C:nucleus"/>
    <property type="evidence" value="ECO:0007669"/>
    <property type="project" value="TreeGrafter"/>
</dbReference>
<evidence type="ECO:0000256" key="12">
    <source>
        <dbReference type="RuleBase" id="RU000304"/>
    </source>
</evidence>
<evidence type="ECO:0000259" key="13">
    <source>
        <dbReference type="PROSITE" id="PS50011"/>
    </source>
</evidence>
<keyword evidence="15" id="KW-1185">Reference proteome</keyword>
<gene>
    <name evidence="14" type="ORF">Fcan01_24561</name>
</gene>
<dbReference type="Pfam" id="PF00069">
    <property type="entry name" value="Pkinase"/>
    <property type="match status" value="1"/>
</dbReference>
<sequence length="354" mass="40741">MVIDGPGTVVDRIKLKLPFSVIASTRNSTSNDTEAEGWPSLEGRKFPNIYDLDYKGCLGGGSFGLVVHAIDRSDDYSCAMKFIFPPEIFVSNGPDWKSIMRECKIAIELEPHPNLVRSFGVVMRRISVEEYNTIFPSNFMTSEETRRLRAIHLDRVDRVEKIPAICITMEICGENLRQWLNETQDAPQIRHQQLVIIRNMVSGLKYLHDRRIRHCDLKPENVLFTNEEYNLPVKIGDFGLSRITNSFEVTTTASDFGTREYMAPETLGTKTYYDQSDLFSLGLVIWEVAQLIKFNKRRKFFDRLVNDQKVGLIKLHTEIEDVRELIIGLTKRDMAERVQSITDVAQVVEKWKLT</sequence>
<dbReference type="GO" id="GO:0005737">
    <property type="term" value="C:cytoplasm"/>
    <property type="evidence" value="ECO:0007669"/>
    <property type="project" value="TreeGrafter"/>
</dbReference>
<dbReference type="Gene3D" id="1.10.510.10">
    <property type="entry name" value="Transferase(Phosphotransferase) domain 1"/>
    <property type="match status" value="1"/>
</dbReference>
<evidence type="ECO:0000256" key="10">
    <source>
        <dbReference type="ARBA" id="ARBA00048977"/>
    </source>
</evidence>
<dbReference type="PROSITE" id="PS50011">
    <property type="entry name" value="PROTEIN_KINASE_DOM"/>
    <property type="match status" value="1"/>
</dbReference>
<evidence type="ECO:0000256" key="8">
    <source>
        <dbReference type="ARBA" id="ARBA00037982"/>
    </source>
</evidence>
<accession>A0A226D7G7</accession>
<evidence type="ECO:0000256" key="6">
    <source>
        <dbReference type="ARBA" id="ARBA00022840"/>
    </source>
</evidence>
<dbReference type="InterPro" id="IPR017441">
    <property type="entry name" value="Protein_kinase_ATP_BS"/>
</dbReference>
<dbReference type="PROSITE" id="PS00107">
    <property type="entry name" value="PROTEIN_KINASE_ATP"/>
    <property type="match status" value="1"/>
</dbReference>
<evidence type="ECO:0000256" key="11">
    <source>
        <dbReference type="PROSITE-ProRule" id="PRU10141"/>
    </source>
</evidence>
<dbReference type="InterPro" id="IPR008271">
    <property type="entry name" value="Ser/Thr_kinase_AS"/>
</dbReference>
<comment type="similarity">
    <text evidence="8">Belongs to the protein kinase superfamily. Ser/Thr protein kinase family. GCN2 subfamily.</text>
</comment>
<comment type="catalytic activity">
    <reaction evidence="10">
        <text>L-seryl-[protein] + ATP = O-phospho-L-seryl-[protein] + ADP + H(+)</text>
        <dbReference type="Rhea" id="RHEA:17989"/>
        <dbReference type="Rhea" id="RHEA-COMP:9863"/>
        <dbReference type="Rhea" id="RHEA-COMP:11604"/>
        <dbReference type="ChEBI" id="CHEBI:15378"/>
        <dbReference type="ChEBI" id="CHEBI:29999"/>
        <dbReference type="ChEBI" id="CHEBI:30616"/>
        <dbReference type="ChEBI" id="CHEBI:83421"/>
        <dbReference type="ChEBI" id="CHEBI:456216"/>
        <dbReference type="EC" id="2.7.11.1"/>
    </reaction>
    <physiologicalReaction direction="left-to-right" evidence="10">
        <dbReference type="Rhea" id="RHEA:17990"/>
    </physiologicalReaction>
</comment>
<dbReference type="GO" id="GO:0017148">
    <property type="term" value="P:negative regulation of translation"/>
    <property type="evidence" value="ECO:0007669"/>
    <property type="project" value="UniProtKB-KW"/>
</dbReference>
<dbReference type="InterPro" id="IPR011009">
    <property type="entry name" value="Kinase-like_dom_sf"/>
</dbReference>
<evidence type="ECO:0000256" key="1">
    <source>
        <dbReference type="ARBA" id="ARBA00012513"/>
    </source>
</evidence>
<protein>
    <recommendedName>
        <fullName evidence="1">non-specific serine/threonine protein kinase</fullName>
        <ecNumber evidence="1">2.7.11.1</ecNumber>
    </recommendedName>
</protein>
<dbReference type="SMART" id="SM00220">
    <property type="entry name" value="S_TKc"/>
    <property type="match status" value="1"/>
</dbReference>
<dbReference type="InterPro" id="IPR050339">
    <property type="entry name" value="CC_SR_Kinase"/>
</dbReference>
<dbReference type="AlphaFoldDB" id="A0A226D7G7"/>
<organism evidence="14 15">
    <name type="scientific">Folsomia candida</name>
    <name type="common">Springtail</name>
    <dbReference type="NCBI Taxonomy" id="158441"/>
    <lineage>
        <taxon>Eukaryota</taxon>
        <taxon>Metazoa</taxon>
        <taxon>Ecdysozoa</taxon>
        <taxon>Arthropoda</taxon>
        <taxon>Hexapoda</taxon>
        <taxon>Collembola</taxon>
        <taxon>Entomobryomorpha</taxon>
        <taxon>Isotomoidea</taxon>
        <taxon>Isotomidae</taxon>
        <taxon>Proisotominae</taxon>
        <taxon>Folsomia</taxon>
    </lineage>
</organism>
<dbReference type="InterPro" id="IPR000719">
    <property type="entry name" value="Prot_kinase_dom"/>
</dbReference>
<dbReference type="PROSITE" id="PS00108">
    <property type="entry name" value="PROTEIN_KINASE_ST"/>
    <property type="match status" value="1"/>
</dbReference>
<dbReference type="GO" id="GO:0004694">
    <property type="term" value="F:eukaryotic translation initiation factor 2alpha kinase activity"/>
    <property type="evidence" value="ECO:0007669"/>
    <property type="project" value="TreeGrafter"/>
</dbReference>
<dbReference type="SUPFAM" id="SSF56112">
    <property type="entry name" value="Protein kinase-like (PK-like)"/>
    <property type="match status" value="1"/>
</dbReference>
<dbReference type="OrthoDB" id="346907at2759"/>
<proteinExistence type="inferred from homology"/>
<feature type="domain" description="Protein kinase" evidence="13">
    <location>
        <begin position="52"/>
        <end position="352"/>
    </location>
</feature>
<comment type="caution">
    <text evidence="14">The sequence shown here is derived from an EMBL/GenBank/DDBJ whole genome shotgun (WGS) entry which is preliminary data.</text>
</comment>
<dbReference type="GO" id="GO:0005524">
    <property type="term" value="F:ATP binding"/>
    <property type="evidence" value="ECO:0007669"/>
    <property type="project" value="UniProtKB-UniRule"/>
</dbReference>
<evidence type="ECO:0000256" key="9">
    <source>
        <dbReference type="ARBA" id="ARBA00048659"/>
    </source>
</evidence>
<keyword evidence="7" id="KW-0652">Protein synthesis inhibitor</keyword>
<dbReference type="STRING" id="158441.A0A226D7G7"/>
<dbReference type="PANTHER" id="PTHR11042:SF160">
    <property type="entry name" value="EUKARYOTIC TRANSLATION INITIATION FACTOR 2-ALPHA KINASE 1"/>
    <property type="match status" value="1"/>
</dbReference>
<dbReference type="Proteomes" id="UP000198287">
    <property type="component" value="Unassembled WGS sequence"/>
</dbReference>
<evidence type="ECO:0000256" key="2">
    <source>
        <dbReference type="ARBA" id="ARBA00022527"/>
    </source>
</evidence>
<name>A0A226D7G7_FOLCA</name>
<dbReference type="EMBL" id="LNIX01000032">
    <property type="protein sequence ID" value="OXA40804.1"/>
    <property type="molecule type" value="Genomic_DNA"/>
</dbReference>
<dbReference type="EC" id="2.7.11.1" evidence="1"/>
<evidence type="ECO:0000256" key="5">
    <source>
        <dbReference type="ARBA" id="ARBA00022777"/>
    </source>
</evidence>
<evidence type="ECO:0000256" key="3">
    <source>
        <dbReference type="ARBA" id="ARBA00022679"/>
    </source>
</evidence>
<comment type="catalytic activity">
    <reaction evidence="9">
        <text>L-threonyl-[protein] + ATP = O-phospho-L-threonyl-[protein] + ADP + H(+)</text>
        <dbReference type="Rhea" id="RHEA:46608"/>
        <dbReference type="Rhea" id="RHEA-COMP:11060"/>
        <dbReference type="Rhea" id="RHEA-COMP:11605"/>
        <dbReference type="ChEBI" id="CHEBI:15378"/>
        <dbReference type="ChEBI" id="CHEBI:30013"/>
        <dbReference type="ChEBI" id="CHEBI:30616"/>
        <dbReference type="ChEBI" id="CHEBI:61977"/>
        <dbReference type="ChEBI" id="CHEBI:456216"/>
        <dbReference type="EC" id="2.7.11.1"/>
    </reaction>
    <physiologicalReaction direction="left-to-right" evidence="9">
        <dbReference type="Rhea" id="RHEA:46609"/>
    </physiologicalReaction>
</comment>
<evidence type="ECO:0000313" key="15">
    <source>
        <dbReference type="Proteomes" id="UP000198287"/>
    </source>
</evidence>
<dbReference type="PANTHER" id="PTHR11042">
    <property type="entry name" value="EUKARYOTIC TRANSLATION INITIATION FACTOR 2-ALPHA KINASE EIF2-ALPHA KINASE -RELATED"/>
    <property type="match status" value="1"/>
</dbReference>
<keyword evidence="6 11" id="KW-0067">ATP-binding</keyword>
<evidence type="ECO:0000313" key="14">
    <source>
        <dbReference type="EMBL" id="OXA40804.1"/>
    </source>
</evidence>
<evidence type="ECO:0000256" key="7">
    <source>
        <dbReference type="ARBA" id="ARBA00023193"/>
    </source>
</evidence>
<feature type="binding site" evidence="11">
    <location>
        <position position="81"/>
    </location>
    <ligand>
        <name>ATP</name>
        <dbReference type="ChEBI" id="CHEBI:30616"/>
    </ligand>
</feature>
<evidence type="ECO:0000256" key="4">
    <source>
        <dbReference type="ARBA" id="ARBA00022741"/>
    </source>
</evidence>
<keyword evidence="5 14" id="KW-0418">Kinase</keyword>